<proteinExistence type="inferred from homology"/>
<dbReference type="EMBL" id="CAJNIZ010044149">
    <property type="protein sequence ID" value="CAE7679525.1"/>
    <property type="molecule type" value="Genomic_DNA"/>
</dbReference>
<dbReference type="Gene3D" id="3.30.70.580">
    <property type="entry name" value="Pseudouridine synthase I, catalytic domain, N-terminal subdomain"/>
    <property type="match status" value="1"/>
</dbReference>
<reference evidence="5" key="1">
    <citation type="submission" date="2021-02" db="EMBL/GenBank/DDBJ databases">
        <authorList>
            <person name="Dougan E. K."/>
            <person name="Rhodes N."/>
            <person name="Thang M."/>
            <person name="Chan C."/>
        </authorList>
    </citation>
    <scope>NUCLEOTIDE SEQUENCE</scope>
</reference>
<dbReference type="InterPro" id="IPR050343">
    <property type="entry name" value="RsuA_PseudoU_synthase"/>
</dbReference>
<evidence type="ECO:0000256" key="3">
    <source>
        <dbReference type="PROSITE-ProRule" id="PRU00182"/>
    </source>
</evidence>
<dbReference type="InterPro" id="IPR020103">
    <property type="entry name" value="PsdUridine_synth_cat_dom_sf"/>
</dbReference>
<dbReference type="PANTHER" id="PTHR47683:SF2">
    <property type="entry name" value="RNA-BINDING S4 DOMAIN-CONTAINING PROTEIN"/>
    <property type="match status" value="1"/>
</dbReference>
<evidence type="ECO:0000313" key="5">
    <source>
        <dbReference type="EMBL" id="CAE7679525.1"/>
    </source>
</evidence>
<evidence type="ECO:0000256" key="1">
    <source>
        <dbReference type="ARBA" id="ARBA00008348"/>
    </source>
</evidence>
<protein>
    <submittedName>
        <fullName evidence="5">RsuA protein</fullName>
    </submittedName>
</protein>
<dbReference type="PROSITE" id="PS50889">
    <property type="entry name" value="S4"/>
    <property type="match status" value="1"/>
</dbReference>
<name>A0A812WD98_SYMPI</name>
<dbReference type="SUPFAM" id="SSF55120">
    <property type="entry name" value="Pseudouridine synthase"/>
    <property type="match status" value="1"/>
</dbReference>
<dbReference type="Pfam" id="PF00849">
    <property type="entry name" value="PseudoU_synth_2"/>
    <property type="match status" value="1"/>
</dbReference>
<accession>A0A812WD98</accession>
<comment type="caution">
    <text evidence="5">The sequence shown here is derived from an EMBL/GenBank/DDBJ whole genome shotgun (WGS) entry which is preliminary data.</text>
</comment>
<keyword evidence="3" id="KW-0694">RNA-binding</keyword>
<comment type="similarity">
    <text evidence="1">Belongs to the pseudouridine synthase RsuA family.</text>
</comment>
<dbReference type="PROSITE" id="PS01149">
    <property type="entry name" value="PSI_RSU"/>
    <property type="match status" value="1"/>
</dbReference>
<dbReference type="GO" id="GO:0001522">
    <property type="term" value="P:pseudouridine synthesis"/>
    <property type="evidence" value="ECO:0007669"/>
    <property type="project" value="InterPro"/>
</dbReference>
<dbReference type="Proteomes" id="UP000649617">
    <property type="component" value="Unassembled WGS sequence"/>
</dbReference>
<dbReference type="GO" id="GO:0009982">
    <property type="term" value="F:pseudouridine synthase activity"/>
    <property type="evidence" value="ECO:0007669"/>
    <property type="project" value="InterPro"/>
</dbReference>
<dbReference type="SUPFAM" id="SSF55174">
    <property type="entry name" value="Alpha-L RNA-binding motif"/>
    <property type="match status" value="1"/>
</dbReference>
<dbReference type="InterPro" id="IPR006145">
    <property type="entry name" value="PsdUridine_synth_RsuA/RluA"/>
</dbReference>
<organism evidence="5 6">
    <name type="scientific">Symbiodinium pilosum</name>
    <name type="common">Dinoflagellate</name>
    <dbReference type="NCBI Taxonomy" id="2952"/>
    <lineage>
        <taxon>Eukaryota</taxon>
        <taxon>Sar</taxon>
        <taxon>Alveolata</taxon>
        <taxon>Dinophyceae</taxon>
        <taxon>Suessiales</taxon>
        <taxon>Symbiodiniaceae</taxon>
        <taxon>Symbiodinium</taxon>
    </lineage>
</organism>
<dbReference type="OrthoDB" id="440619at2759"/>
<evidence type="ECO:0000259" key="4">
    <source>
        <dbReference type="Pfam" id="PF00849"/>
    </source>
</evidence>
<dbReference type="GO" id="GO:0006364">
    <property type="term" value="P:rRNA processing"/>
    <property type="evidence" value="ECO:0007669"/>
    <property type="project" value="UniProtKB-ARBA"/>
</dbReference>
<dbReference type="Gene3D" id="3.30.70.1560">
    <property type="entry name" value="Alpha-L RNA-binding motif"/>
    <property type="match status" value="1"/>
</dbReference>
<dbReference type="CDD" id="cd00165">
    <property type="entry name" value="S4"/>
    <property type="match status" value="1"/>
</dbReference>
<gene>
    <name evidence="5" type="primary">rsuA</name>
    <name evidence="5" type="ORF">SPIL2461_LOCUS18890</name>
</gene>
<dbReference type="InterPro" id="IPR042092">
    <property type="entry name" value="PsdUridine_s_RsuA/RluB/E/F_cat"/>
</dbReference>
<evidence type="ECO:0000256" key="2">
    <source>
        <dbReference type="ARBA" id="ARBA00023235"/>
    </source>
</evidence>
<dbReference type="AlphaFoldDB" id="A0A812WD98"/>
<dbReference type="InterPro" id="IPR018496">
    <property type="entry name" value="PsdUridine_synth_RsuA/RluB_CS"/>
</dbReference>
<dbReference type="GO" id="GO:0003723">
    <property type="term" value="F:RNA binding"/>
    <property type="evidence" value="ECO:0007669"/>
    <property type="project" value="UniProtKB-KW"/>
</dbReference>
<dbReference type="InterPro" id="IPR020094">
    <property type="entry name" value="TruA/RsuA/RluB/E/F_N"/>
</dbReference>
<keyword evidence="2" id="KW-0413">Isomerase</keyword>
<keyword evidence="6" id="KW-1185">Reference proteome</keyword>
<dbReference type="PANTHER" id="PTHR47683">
    <property type="entry name" value="PSEUDOURIDINE SYNTHASE FAMILY PROTEIN-RELATED"/>
    <property type="match status" value="1"/>
</dbReference>
<feature type="domain" description="Pseudouridine synthase RsuA/RluA-like" evidence="4">
    <location>
        <begin position="117"/>
        <end position="263"/>
    </location>
</feature>
<sequence>MAKYCCHSWQLRVRLPWAQRWLHPGRPASTAQRAASLGDEAAVPWVPWAPLLRCVALTGCSVRAARQLVALGRVAIDGRTARDEMEMVENSQVVTVLGKPKRGVIQKQAVPPRKEVYIKMHKPRGVICSHVRELEGTPIISDLYPAGAEECHCVGRLDSRSEGLLLVTSDGFFTRSAAMPETHVEKEYVVLIGANFGPNESFHQPTDATLKQLTDGVDLFDGKPPAIALRAEMMQLDASLGLARLKLVVDSGRYHLVRRMVAALGYSCKQLIRTRIGSMHGIPICPAGLAQAALQDVDTSPRVARAEEGASEALNPGQYAKLTMEEVAAVYHRGLKWLDHVQAVKFA</sequence>
<evidence type="ECO:0000313" key="6">
    <source>
        <dbReference type="Proteomes" id="UP000649617"/>
    </source>
</evidence>